<feature type="compositionally biased region" description="Low complexity" evidence="1">
    <location>
        <begin position="8"/>
        <end position="17"/>
    </location>
</feature>
<organism evidence="3 4">
    <name type="scientific">Candidatus Neomicrothrix subdominans</name>
    <dbReference type="NCBI Taxonomy" id="2954438"/>
    <lineage>
        <taxon>Bacteria</taxon>
        <taxon>Bacillati</taxon>
        <taxon>Actinomycetota</taxon>
        <taxon>Acidimicrobiia</taxon>
        <taxon>Acidimicrobiales</taxon>
        <taxon>Microthrixaceae</taxon>
        <taxon>Candidatus Neomicrothrix</taxon>
    </lineage>
</organism>
<dbReference type="AlphaFoldDB" id="A0A936ND29"/>
<dbReference type="SUPFAM" id="SSF49503">
    <property type="entry name" value="Cupredoxins"/>
    <property type="match status" value="1"/>
</dbReference>
<name>A0A936ND29_9ACTN</name>
<keyword evidence="2" id="KW-1133">Transmembrane helix</keyword>
<evidence type="ECO:0000313" key="3">
    <source>
        <dbReference type="EMBL" id="MBK9297203.1"/>
    </source>
</evidence>
<evidence type="ECO:0000313" key="4">
    <source>
        <dbReference type="Proteomes" id="UP000727993"/>
    </source>
</evidence>
<dbReference type="Proteomes" id="UP000727993">
    <property type="component" value="Unassembled WGS sequence"/>
</dbReference>
<evidence type="ECO:0000256" key="1">
    <source>
        <dbReference type="SAM" id="MobiDB-lite"/>
    </source>
</evidence>
<proteinExistence type="predicted"/>
<reference evidence="3 4" key="1">
    <citation type="submission" date="2020-10" db="EMBL/GenBank/DDBJ databases">
        <title>Connecting structure to function with the recovery of over 1000 high-quality activated sludge metagenome-assembled genomes encoding full-length rRNA genes using long-read sequencing.</title>
        <authorList>
            <person name="Singleton C.M."/>
            <person name="Petriglieri F."/>
            <person name="Kristensen J.M."/>
            <person name="Kirkegaard R.H."/>
            <person name="Michaelsen T.Y."/>
            <person name="Andersen M.H."/>
            <person name="Karst S.M."/>
            <person name="Dueholm M.S."/>
            <person name="Nielsen P.H."/>
            <person name="Albertsen M."/>
        </authorList>
    </citation>
    <scope>NUCLEOTIDE SEQUENCE [LARGE SCALE GENOMIC DNA]</scope>
    <source>
        <strain evidence="3">Lyne_18-Q3-R50-59_MAXAC.006</strain>
    </source>
</reference>
<comment type="caution">
    <text evidence="3">The sequence shown here is derived from an EMBL/GenBank/DDBJ whole genome shotgun (WGS) entry which is preliminary data.</text>
</comment>
<feature type="region of interest" description="Disordered" evidence="1">
    <location>
        <begin position="1"/>
        <end position="33"/>
    </location>
</feature>
<evidence type="ECO:0000256" key="2">
    <source>
        <dbReference type="SAM" id="Phobius"/>
    </source>
</evidence>
<accession>A0A936ND29</accession>
<protein>
    <recommendedName>
        <fullName evidence="5">EfeO-type cupredoxin-like domain-containing protein</fullName>
    </recommendedName>
</protein>
<dbReference type="EMBL" id="JADJZA010000007">
    <property type="protein sequence ID" value="MBK9297203.1"/>
    <property type="molecule type" value="Genomic_DNA"/>
</dbReference>
<dbReference type="Gene3D" id="2.60.40.420">
    <property type="entry name" value="Cupredoxins - blue copper proteins"/>
    <property type="match status" value="1"/>
</dbReference>
<keyword evidence="2" id="KW-0812">Transmembrane</keyword>
<dbReference type="InterPro" id="IPR008972">
    <property type="entry name" value="Cupredoxin"/>
</dbReference>
<evidence type="ECO:0008006" key="5">
    <source>
        <dbReference type="Google" id="ProtNLM"/>
    </source>
</evidence>
<feature type="transmembrane region" description="Helical" evidence="2">
    <location>
        <begin position="38"/>
        <end position="58"/>
    </location>
</feature>
<keyword evidence="2" id="KW-0472">Membrane</keyword>
<sequence length="148" mass="15291">MTAEIDPTSAAGSTATGDAEGLEQTDPAGRPSRTATRLGLALAALAVTVAVGGAWLVLDARPTDHRYVIPNGSAARIDNGQLIDIIPNELNFKAGDTLTVVNHDSADHFVSVTQIPAGETVTYTFPSPGVFDGACTVHPRGAVRIEVT</sequence>
<gene>
    <name evidence="3" type="ORF">IPN02_10325</name>
</gene>